<accession>A0A7Y7Q9G1</accession>
<dbReference type="RefSeq" id="WP_106338514.1">
    <property type="nucleotide sequence ID" value="NZ_JABXOQ010000075.1"/>
</dbReference>
<evidence type="ECO:0000313" key="3">
    <source>
        <dbReference type="EMBL" id="NVP02418.1"/>
    </source>
</evidence>
<evidence type="ECO:0008006" key="6">
    <source>
        <dbReference type="Google" id="ProtNLM"/>
    </source>
</evidence>
<evidence type="ECO:0000256" key="1">
    <source>
        <dbReference type="SAM" id="SignalP"/>
    </source>
</evidence>
<feature type="signal peptide" evidence="1">
    <location>
        <begin position="1"/>
        <end position="25"/>
    </location>
</feature>
<reference evidence="3 5" key="2">
    <citation type="submission" date="2020-06" db="EMBL/GenBank/DDBJ databases">
        <title>Photobacterium damselae subsp. damselae comparative genomics.</title>
        <authorList>
            <person name="Osorio C.R."/>
        </authorList>
    </citation>
    <scope>NUCLEOTIDE SEQUENCE [LARGE SCALE GENOMIC DNA]</scope>
    <source>
        <strain evidence="3 5">TW250/03</strain>
    </source>
</reference>
<evidence type="ECO:0000313" key="4">
    <source>
        <dbReference type="Proteomes" id="UP000480943"/>
    </source>
</evidence>
<dbReference type="AlphaFoldDB" id="A0A7Y7Q9G1"/>
<dbReference type="Gene3D" id="3.10.28.20">
    <property type="entry name" value="Acetamidase/Formamidase-like domains"/>
    <property type="match status" value="1"/>
</dbReference>
<dbReference type="Proteomes" id="UP000480943">
    <property type="component" value="Unassembled WGS sequence"/>
</dbReference>
<proteinExistence type="predicted"/>
<reference evidence="2 4" key="1">
    <citation type="submission" date="2019-09" db="EMBL/GenBank/DDBJ databases">
        <title>Photobacterium damselae subsp. damselae CDC-2227-81, a human clinical isolate.</title>
        <authorList>
            <person name="Osorio C.R."/>
        </authorList>
    </citation>
    <scope>NUCLEOTIDE SEQUENCE [LARGE SCALE GENOMIC DNA]</scope>
    <source>
        <strain evidence="2 4">CDC-2227-81</strain>
    </source>
</reference>
<organism evidence="3 5">
    <name type="scientific">Photobacterium damselae subsp. damselae</name>
    <name type="common">Listonella damsela</name>
    <dbReference type="NCBI Taxonomy" id="85581"/>
    <lineage>
        <taxon>Bacteria</taxon>
        <taxon>Pseudomonadati</taxon>
        <taxon>Pseudomonadota</taxon>
        <taxon>Gammaproteobacteria</taxon>
        <taxon>Vibrionales</taxon>
        <taxon>Vibrionaceae</taxon>
        <taxon>Photobacterium</taxon>
    </lineage>
</organism>
<dbReference type="EMBL" id="VZUQ01000068">
    <property type="protein sequence ID" value="KAB1179938.1"/>
    <property type="molecule type" value="Genomic_DNA"/>
</dbReference>
<sequence>MKSTFNKTFISTAMLSVLLAGCASNGVDDYVKSQQEQHEKNVKIEQNRFDDIPEWFLNVPANTPDNLYAVGTATTNNLQFSLNQAKLNAEFGLAKALNQEITGRERSYMHQGSDGNVVSDGDNVITKFVDPTDVVGVQVVKNKVQFSDGKYIVYTLLNLDVNKQRSMLKSKGIDLVTLRAEKAYSDVANEAQRRKAAKLEEENAKIEAVSESMVATPLTGEGA</sequence>
<evidence type="ECO:0000313" key="5">
    <source>
        <dbReference type="Proteomes" id="UP000533429"/>
    </source>
</evidence>
<protein>
    <recommendedName>
        <fullName evidence="6">LPP20 lipoprotein</fullName>
    </recommendedName>
</protein>
<evidence type="ECO:0000313" key="2">
    <source>
        <dbReference type="EMBL" id="KAB1179938.1"/>
    </source>
</evidence>
<gene>
    <name evidence="2" type="ORF">F6450_12195</name>
    <name evidence="3" type="ORF">HWA77_19570</name>
</gene>
<name>A0A7Y7Q9G1_PHODD</name>
<dbReference type="EMBL" id="JABXOR010001243">
    <property type="protein sequence ID" value="NVP02418.1"/>
    <property type="molecule type" value="Genomic_DNA"/>
</dbReference>
<dbReference type="Proteomes" id="UP000533429">
    <property type="component" value="Unassembled WGS sequence"/>
</dbReference>
<feature type="chain" id="PRO_5035167434" description="LPP20 lipoprotein" evidence="1">
    <location>
        <begin position="26"/>
        <end position="223"/>
    </location>
</feature>
<keyword evidence="1" id="KW-0732">Signal</keyword>
<comment type="caution">
    <text evidence="3">The sequence shown here is derived from an EMBL/GenBank/DDBJ whole genome shotgun (WGS) entry which is preliminary data.</text>
</comment>
<dbReference type="PROSITE" id="PS51257">
    <property type="entry name" value="PROKAR_LIPOPROTEIN"/>
    <property type="match status" value="1"/>
</dbReference>